<dbReference type="EMBL" id="KN847536">
    <property type="protein sequence ID" value="KIW05983.1"/>
    <property type="molecule type" value="Genomic_DNA"/>
</dbReference>
<name>A0A0D2AGA7_9PEZI</name>
<protein>
    <recommendedName>
        <fullName evidence="3">Methyltransferase type 11 domain-containing protein</fullName>
    </recommendedName>
</protein>
<dbReference type="GeneID" id="27311140"/>
<dbReference type="VEuPathDB" id="FungiDB:PV09_03167"/>
<dbReference type="AlphaFoldDB" id="A0A0D2AGA7"/>
<sequence>MLRFIFRTPTSVARLRLRSFTSQVRAVSSSMGSSSSHQSNPSWKVEKYTPSAMEWPYTQGDFERDDESPDSEFYSSPKFVTHIDENAVENLSRYYDHVLPKEGTVLDFCSSWVSHYPDRIKDDSRLRVFGLGLNQAELDHNPFFGPAEEKRRLVQDLNIDPDLSQAFAPDVQFDASTCTVSIDYLSKAVQVLSSLRRRTKENGSVHLAISNRAFWHKVVRRWMEVNERGRLELVGDYLWFSGWREVEIVTIVDVKSDNGSERYSQSFMGINSREQSNDPLWVVRAKNVKSLGEEAVL</sequence>
<dbReference type="PANTHER" id="PTHR43036">
    <property type="entry name" value="OSJNBB0011N17.9 PROTEIN"/>
    <property type="match status" value="1"/>
</dbReference>
<reference evidence="1 2" key="1">
    <citation type="submission" date="2015-01" db="EMBL/GenBank/DDBJ databases">
        <title>The Genome Sequence of Ochroconis gallopava CBS43764.</title>
        <authorList>
            <consortium name="The Broad Institute Genomics Platform"/>
            <person name="Cuomo C."/>
            <person name="de Hoog S."/>
            <person name="Gorbushina A."/>
            <person name="Stielow B."/>
            <person name="Teixiera M."/>
            <person name="Abouelleil A."/>
            <person name="Chapman S.B."/>
            <person name="Priest M."/>
            <person name="Young S.K."/>
            <person name="Wortman J."/>
            <person name="Nusbaum C."/>
            <person name="Birren B."/>
        </authorList>
    </citation>
    <scope>NUCLEOTIDE SEQUENCE [LARGE SCALE GENOMIC DNA]</scope>
    <source>
        <strain evidence="1 2">CBS 43764</strain>
    </source>
</reference>
<keyword evidence="2" id="KW-1185">Reference proteome</keyword>
<dbReference type="Gene3D" id="3.40.50.150">
    <property type="entry name" value="Vaccinia Virus protein VP39"/>
    <property type="match status" value="1"/>
</dbReference>
<evidence type="ECO:0000313" key="2">
    <source>
        <dbReference type="Proteomes" id="UP000053259"/>
    </source>
</evidence>
<organism evidence="1 2">
    <name type="scientific">Verruconis gallopava</name>
    <dbReference type="NCBI Taxonomy" id="253628"/>
    <lineage>
        <taxon>Eukaryota</taxon>
        <taxon>Fungi</taxon>
        <taxon>Dikarya</taxon>
        <taxon>Ascomycota</taxon>
        <taxon>Pezizomycotina</taxon>
        <taxon>Dothideomycetes</taxon>
        <taxon>Pleosporomycetidae</taxon>
        <taxon>Venturiales</taxon>
        <taxon>Sympoventuriaceae</taxon>
        <taxon>Verruconis</taxon>
    </lineage>
</organism>
<dbReference type="HOGENOM" id="CLU_072455_1_1_1"/>
<dbReference type="InParanoid" id="A0A0D2AGA7"/>
<dbReference type="PANTHER" id="PTHR43036:SF2">
    <property type="entry name" value="OS04G0481300 PROTEIN"/>
    <property type="match status" value="1"/>
</dbReference>
<proteinExistence type="predicted"/>
<dbReference type="OrthoDB" id="2013972at2759"/>
<accession>A0A0D2AGA7</accession>
<dbReference type="SUPFAM" id="SSF53335">
    <property type="entry name" value="S-adenosyl-L-methionine-dependent methyltransferases"/>
    <property type="match status" value="1"/>
</dbReference>
<evidence type="ECO:0000313" key="1">
    <source>
        <dbReference type="EMBL" id="KIW05983.1"/>
    </source>
</evidence>
<evidence type="ECO:0008006" key="3">
    <source>
        <dbReference type="Google" id="ProtNLM"/>
    </source>
</evidence>
<dbReference type="InterPro" id="IPR029063">
    <property type="entry name" value="SAM-dependent_MTases_sf"/>
</dbReference>
<dbReference type="Proteomes" id="UP000053259">
    <property type="component" value="Unassembled WGS sequence"/>
</dbReference>
<gene>
    <name evidence="1" type="ORF">PV09_03167</name>
</gene>
<dbReference type="RefSeq" id="XP_016215852.1">
    <property type="nucleotide sequence ID" value="XM_016356329.1"/>
</dbReference>